<name>A0A502FSJ9_9SPHN</name>
<evidence type="ECO:0000313" key="1">
    <source>
        <dbReference type="EMBL" id="TPG51983.1"/>
    </source>
</evidence>
<keyword evidence="2" id="KW-1185">Reference proteome</keyword>
<proteinExistence type="predicted"/>
<reference evidence="1 2" key="1">
    <citation type="journal article" date="2019" name="Environ. Microbiol.">
        <title>Species interactions and distinct microbial communities in high Arctic permafrost affected cryosols are associated with the CH4 and CO2 gas fluxes.</title>
        <authorList>
            <person name="Altshuler I."/>
            <person name="Hamel J."/>
            <person name="Turney S."/>
            <person name="Magnuson E."/>
            <person name="Levesque R."/>
            <person name="Greer C."/>
            <person name="Whyte L.G."/>
        </authorList>
    </citation>
    <scope>NUCLEOTIDE SEQUENCE [LARGE SCALE GENOMIC DNA]</scope>
    <source>
        <strain evidence="1 2">E6.1</strain>
    </source>
</reference>
<protein>
    <submittedName>
        <fullName evidence="1">Uncharacterized protein</fullName>
    </submittedName>
</protein>
<comment type="caution">
    <text evidence="1">The sequence shown here is derived from an EMBL/GenBank/DDBJ whole genome shotgun (WGS) entry which is preliminary data.</text>
</comment>
<dbReference type="AlphaFoldDB" id="A0A502FSJ9"/>
<accession>A0A502FSJ9</accession>
<sequence length="111" mass="11818">MRGLPNKFSASCSYYKPLTMETSWPADPPEMPYQTVPFYTLAQAGGCLWVAGGDGLYVIAAARPITLRKMPPFKQIDGVDISFGMPGLAVVRTDIDAPVSLGGGAPLLVAR</sequence>
<organism evidence="1 2">
    <name type="scientific">Sphingomonas glacialis</name>
    <dbReference type="NCBI Taxonomy" id="658225"/>
    <lineage>
        <taxon>Bacteria</taxon>
        <taxon>Pseudomonadati</taxon>
        <taxon>Pseudomonadota</taxon>
        <taxon>Alphaproteobacteria</taxon>
        <taxon>Sphingomonadales</taxon>
        <taxon>Sphingomonadaceae</taxon>
        <taxon>Sphingomonas</taxon>
    </lineage>
</organism>
<evidence type="ECO:0000313" key="2">
    <source>
        <dbReference type="Proteomes" id="UP000319931"/>
    </source>
</evidence>
<gene>
    <name evidence="1" type="ORF">EAH76_14710</name>
</gene>
<dbReference type="Proteomes" id="UP000319931">
    <property type="component" value="Unassembled WGS sequence"/>
</dbReference>
<dbReference type="EMBL" id="RCZC01000004">
    <property type="protein sequence ID" value="TPG51983.1"/>
    <property type="molecule type" value="Genomic_DNA"/>
</dbReference>